<reference evidence="1 2" key="1">
    <citation type="submission" date="2023-03" db="EMBL/GenBank/DDBJ databases">
        <title>High-quality genome of Scylla paramamosain provides insights in environmental adaptation.</title>
        <authorList>
            <person name="Zhang L."/>
        </authorList>
    </citation>
    <scope>NUCLEOTIDE SEQUENCE [LARGE SCALE GENOMIC DNA]</scope>
    <source>
        <strain evidence="1">LZ_2023a</strain>
        <tissue evidence="1">Muscle</tissue>
    </source>
</reference>
<evidence type="ECO:0000313" key="2">
    <source>
        <dbReference type="Proteomes" id="UP001487740"/>
    </source>
</evidence>
<proteinExistence type="predicted"/>
<organism evidence="1 2">
    <name type="scientific">Scylla paramamosain</name>
    <name type="common">Mud crab</name>
    <dbReference type="NCBI Taxonomy" id="85552"/>
    <lineage>
        <taxon>Eukaryota</taxon>
        <taxon>Metazoa</taxon>
        <taxon>Ecdysozoa</taxon>
        <taxon>Arthropoda</taxon>
        <taxon>Crustacea</taxon>
        <taxon>Multicrustacea</taxon>
        <taxon>Malacostraca</taxon>
        <taxon>Eumalacostraca</taxon>
        <taxon>Eucarida</taxon>
        <taxon>Decapoda</taxon>
        <taxon>Pleocyemata</taxon>
        <taxon>Brachyura</taxon>
        <taxon>Eubrachyura</taxon>
        <taxon>Portunoidea</taxon>
        <taxon>Portunidae</taxon>
        <taxon>Portuninae</taxon>
        <taxon>Scylla</taxon>
    </lineage>
</organism>
<sequence length="67" mass="7303">MWASPGISLTTETLSLELSVPCYRPTCEGALLPEAPDSFILLPFAFFLQVLSVASHIDKVSPVRLLL</sequence>
<name>A0AAW0SPD0_SCYPA</name>
<accession>A0AAW0SPD0</accession>
<evidence type="ECO:0000313" key="1">
    <source>
        <dbReference type="EMBL" id="KAK8376635.1"/>
    </source>
</evidence>
<dbReference type="AlphaFoldDB" id="A0AAW0SPD0"/>
<dbReference type="Proteomes" id="UP001487740">
    <property type="component" value="Unassembled WGS sequence"/>
</dbReference>
<keyword evidence="2" id="KW-1185">Reference proteome</keyword>
<dbReference type="EMBL" id="JARAKH010000048">
    <property type="protein sequence ID" value="KAK8376635.1"/>
    <property type="molecule type" value="Genomic_DNA"/>
</dbReference>
<comment type="caution">
    <text evidence="1">The sequence shown here is derived from an EMBL/GenBank/DDBJ whole genome shotgun (WGS) entry which is preliminary data.</text>
</comment>
<gene>
    <name evidence="1" type="ORF">O3P69_009921</name>
</gene>
<protein>
    <submittedName>
        <fullName evidence="1">Uncharacterized protein</fullName>
    </submittedName>
</protein>